<dbReference type="EMBL" id="JEMN01001010">
    <property type="protein sequence ID" value="KXH52138.1"/>
    <property type="molecule type" value="Genomic_DNA"/>
</dbReference>
<keyword evidence="3" id="KW-1185">Reference proteome</keyword>
<dbReference type="OrthoDB" id="4851526at2759"/>
<accession>A0A135TVC7</accession>
<protein>
    <submittedName>
        <fullName evidence="2">Uncharacterized protein</fullName>
    </submittedName>
</protein>
<dbReference type="AlphaFoldDB" id="A0A135TVC7"/>
<dbReference type="Proteomes" id="UP000070054">
    <property type="component" value="Unassembled WGS sequence"/>
</dbReference>
<evidence type="ECO:0000256" key="1">
    <source>
        <dbReference type="SAM" id="MobiDB-lite"/>
    </source>
</evidence>
<evidence type="ECO:0000313" key="2">
    <source>
        <dbReference type="EMBL" id="KXH52138.1"/>
    </source>
</evidence>
<feature type="region of interest" description="Disordered" evidence="1">
    <location>
        <begin position="1"/>
        <end position="41"/>
    </location>
</feature>
<evidence type="ECO:0000313" key="3">
    <source>
        <dbReference type="Proteomes" id="UP000070054"/>
    </source>
</evidence>
<sequence length="92" mass="10660">MQMTNATQKKLAGKTPKLRPARSLPAKVKAPRPKKPQNEKDYGSTIVCRYCQMKRSRCDEIRRHIRKAHYPTLFPCLNLEQARARIRTVDAP</sequence>
<comment type="caution">
    <text evidence="2">The sequence shown here is derived from an EMBL/GenBank/DDBJ whole genome shotgun (WGS) entry which is preliminary data.</text>
</comment>
<gene>
    <name evidence="2" type="ORF">CNYM01_00469</name>
</gene>
<organism evidence="2 3">
    <name type="scientific">Colletotrichum nymphaeae SA-01</name>
    <dbReference type="NCBI Taxonomy" id="1460502"/>
    <lineage>
        <taxon>Eukaryota</taxon>
        <taxon>Fungi</taxon>
        <taxon>Dikarya</taxon>
        <taxon>Ascomycota</taxon>
        <taxon>Pezizomycotina</taxon>
        <taxon>Sordariomycetes</taxon>
        <taxon>Hypocreomycetidae</taxon>
        <taxon>Glomerellales</taxon>
        <taxon>Glomerellaceae</taxon>
        <taxon>Colletotrichum</taxon>
        <taxon>Colletotrichum acutatum species complex</taxon>
    </lineage>
</organism>
<proteinExistence type="predicted"/>
<name>A0A135TVC7_9PEZI</name>
<reference evidence="2 3" key="1">
    <citation type="submission" date="2014-02" db="EMBL/GenBank/DDBJ databases">
        <title>The genome sequence of Colletotrichum nymphaeae SA-01.</title>
        <authorList>
            <person name="Baroncelli R."/>
            <person name="Thon M.R."/>
        </authorList>
    </citation>
    <scope>NUCLEOTIDE SEQUENCE [LARGE SCALE GENOMIC DNA]</scope>
    <source>
        <strain evidence="2 3">SA-01</strain>
    </source>
</reference>